<dbReference type="EMBL" id="OIVN01000107">
    <property type="protein sequence ID" value="SPC74403.1"/>
    <property type="molecule type" value="Genomic_DNA"/>
</dbReference>
<evidence type="ECO:0000259" key="2">
    <source>
        <dbReference type="PROSITE" id="PS50158"/>
    </source>
</evidence>
<evidence type="ECO:0000256" key="1">
    <source>
        <dbReference type="PROSITE-ProRule" id="PRU00047"/>
    </source>
</evidence>
<dbReference type="GO" id="GO:0003676">
    <property type="term" value="F:nucleic acid binding"/>
    <property type="evidence" value="ECO:0007669"/>
    <property type="project" value="InterPro"/>
</dbReference>
<reference evidence="3" key="1">
    <citation type="submission" date="2018-02" db="EMBL/GenBank/DDBJ databases">
        <authorList>
            <person name="Cohen D.B."/>
            <person name="Kent A.D."/>
        </authorList>
    </citation>
    <scope>NUCLEOTIDE SEQUENCE</scope>
</reference>
<dbReference type="AlphaFoldDB" id="A0A2N9EI00"/>
<dbReference type="Pfam" id="PF00098">
    <property type="entry name" value="zf-CCHC"/>
    <property type="match status" value="1"/>
</dbReference>
<keyword evidence="1" id="KW-0863">Zinc-finger</keyword>
<sequence>MLEGQSTNRLPLFIGSGYGYWKTRMTLYIKAQDYHVWRVIANGPHVPTKTVQGEKMPKLEREWNDNECRVVTRLKKFGINLKFPMKEQVKSFPKRCEAKKTEIVEARDLKVLSLDELVRSLMIYELEMNSNVEEEVKPKKNLALKSFHHDHNNSEDESNEEEEIALMTRKFQKFLKMKNPFGIRFSERDENKGESSKKEPLICYKCKKLGHFKNECPQMEKDNMKYKKKALKAAWDDFDGSDLDEDSNDNEIANLFLLGYINELDKSEDECAKFCPHATMKKGPPKIFA</sequence>
<name>A0A2N9EI00_FAGSY</name>
<organism evidence="3">
    <name type="scientific">Fagus sylvatica</name>
    <name type="common">Beechnut</name>
    <dbReference type="NCBI Taxonomy" id="28930"/>
    <lineage>
        <taxon>Eukaryota</taxon>
        <taxon>Viridiplantae</taxon>
        <taxon>Streptophyta</taxon>
        <taxon>Embryophyta</taxon>
        <taxon>Tracheophyta</taxon>
        <taxon>Spermatophyta</taxon>
        <taxon>Magnoliopsida</taxon>
        <taxon>eudicotyledons</taxon>
        <taxon>Gunneridae</taxon>
        <taxon>Pentapetalae</taxon>
        <taxon>rosids</taxon>
        <taxon>fabids</taxon>
        <taxon>Fagales</taxon>
        <taxon>Fagaceae</taxon>
        <taxon>Fagus</taxon>
    </lineage>
</organism>
<dbReference type="Gene3D" id="4.10.60.10">
    <property type="entry name" value="Zinc finger, CCHC-type"/>
    <property type="match status" value="1"/>
</dbReference>
<gene>
    <name evidence="3" type="ORF">FSB_LOCUS2285</name>
</gene>
<dbReference type="InterPro" id="IPR001878">
    <property type="entry name" value="Znf_CCHC"/>
</dbReference>
<evidence type="ECO:0000313" key="3">
    <source>
        <dbReference type="EMBL" id="SPC74403.1"/>
    </source>
</evidence>
<proteinExistence type="predicted"/>
<dbReference type="InterPro" id="IPR036875">
    <property type="entry name" value="Znf_CCHC_sf"/>
</dbReference>
<keyword evidence="1" id="KW-0862">Zinc</keyword>
<protein>
    <recommendedName>
        <fullName evidence="2">CCHC-type domain-containing protein</fullName>
    </recommendedName>
</protein>
<dbReference type="SUPFAM" id="SSF57756">
    <property type="entry name" value="Retrovirus zinc finger-like domains"/>
    <property type="match status" value="1"/>
</dbReference>
<keyword evidence="1" id="KW-0479">Metal-binding</keyword>
<accession>A0A2N9EI00</accession>
<dbReference type="GO" id="GO:0008270">
    <property type="term" value="F:zinc ion binding"/>
    <property type="evidence" value="ECO:0007669"/>
    <property type="project" value="UniProtKB-KW"/>
</dbReference>
<dbReference type="SMART" id="SM00343">
    <property type="entry name" value="ZnF_C2HC"/>
    <property type="match status" value="1"/>
</dbReference>
<feature type="domain" description="CCHC-type" evidence="2">
    <location>
        <begin position="203"/>
        <end position="218"/>
    </location>
</feature>
<dbReference type="PROSITE" id="PS50158">
    <property type="entry name" value="ZF_CCHC"/>
    <property type="match status" value="1"/>
</dbReference>